<feature type="compositionally biased region" description="Polar residues" evidence="5">
    <location>
        <begin position="118"/>
        <end position="134"/>
    </location>
</feature>
<dbReference type="SUPFAM" id="SSF47459">
    <property type="entry name" value="HLH, helix-loop-helix DNA-binding domain"/>
    <property type="match status" value="1"/>
</dbReference>
<sequence>MALEGNGNYVFDGLTNCNKVSANSALNYQTSSASWHSAIAGRALNMNHQASLQATAEGSFRPVDSSYSLDALFPFSVPVLDKVNRRTHQQNVKLVSERSLQHNLSSSIRVQQPGIEQKCNTSGEECSSSEQSTGGRKRRTLPNDKARFHDSTFTSPSEKNTENESKSKRPKSAEAMKENDDSKSDAEQRTHTGRPEVNPRQSEQSAKPPEPPKDYIHVRARRGQATDRHSLAERVRREKIGERMKLLQDLVPGCNKITGKAVMVDEIINYVQSLQCQVEFLSMKLEAVNPKLACNMEGFLARDMLEPSFNTAKAYPQFHQPEWLAMQVGTSCEMEEQCMGNARQVALRRIMNENSPLIEGCGDAKISNVWDDELQNVVRLGVGQNNTSFFHI</sequence>
<dbReference type="EMBL" id="BT123490">
    <property type="protein sequence ID" value="ADE76806.1"/>
    <property type="molecule type" value="mRNA"/>
</dbReference>
<dbReference type="InterPro" id="IPR011598">
    <property type="entry name" value="bHLH_dom"/>
</dbReference>
<dbReference type="InterPro" id="IPR036638">
    <property type="entry name" value="HLH_DNA-bd_sf"/>
</dbReference>
<dbReference type="FunFam" id="4.10.280.10:FF:000002">
    <property type="entry name" value="Basic helix-loop-helix transcription factor"/>
    <property type="match status" value="1"/>
</dbReference>
<feature type="compositionally biased region" description="Basic and acidic residues" evidence="5">
    <location>
        <begin position="159"/>
        <end position="194"/>
    </location>
</feature>
<reference evidence="7" key="1">
    <citation type="submission" date="2010-04" db="EMBL/GenBank/DDBJ databases">
        <authorList>
            <person name="Reid K.E."/>
            <person name="Liao N."/>
            <person name="Chan S."/>
            <person name="Docking R."/>
            <person name="Taylor G."/>
            <person name="Moore R."/>
            <person name="Mayo M."/>
            <person name="Munro S."/>
            <person name="King J."/>
            <person name="Yanchuk A."/>
            <person name="Holt R."/>
            <person name="Jones S."/>
            <person name="Marra M."/>
            <person name="Ritland C.E."/>
            <person name="Ritland K."/>
            <person name="Bohlmann J."/>
        </authorList>
    </citation>
    <scope>NUCLEOTIDE SEQUENCE</scope>
    <source>
        <tissue evidence="7">Bud</tissue>
    </source>
</reference>
<dbReference type="PROSITE" id="PS50888">
    <property type="entry name" value="BHLH"/>
    <property type="match status" value="1"/>
</dbReference>
<dbReference type="GO" id="GO:0046983">
    <property type="term" value="F:protein dimerization activity"/>
    <property type="evidence" value="ECO:0007669"/>
    <property type="project" value="InterPro"/>
</dbReference>
<dbReference type="PANTHER" id="PTHR12565">
    <property type="entry name" value="STEROL REGULATORY ELEMENT-BINDING PROTEIN"/>
    <property type="match status" value="1"/>
</dbReference>
<name>D5AB87_PICSI</name>
<evidence type="ECO:0000256" key="1">
    <source>
        <dbReference type="ARBA" id="ARBA00004123"/>
    </source>
</evidence>
<dbReference type="Pfam" id="PF00010">
    <property type="entry name" value="HLH"/>
    <property type="match status" value="1"/>
</dbReference>
<keyword evidence="3" id="KW-0804">Transcription</keyword>
<evidence type="ECO:0000313" key="7">
    <source>
        <dbReference type="EMBL" id="ADE76806.1"/>
    </source>
</evidence>
<evidence type="ECO:0000256" key="5">
    <source>
        <dbReference type="SAM" id="MobiDB-lite"/>
    </source>
</evidence>
<comment type="subcellular location">
    <subcellularLocation>
        <location evidence="1">Nucleus</location>
    </subcellularLocation>
</comment>
<accession>D5AB87</accession>
<protein>
    <recommendedName>
        <fullName evidence="6">BHLH domain-containing protein</fullName>
    </recommendedName>
</protein>
<dbReference type="PANTHER" id="PTHR12565:SF184">
    <property type="entry name" value="BHLH TRANSCRIPTION FACTOR"/>
    <property type="match status" value="1"/>
</dbReference>
<evidence type="ECO:0000256" key="4">
    <source>
        <dbReference type="ARBA" id="ARBA00023242"/>
    </source>
</evidence>
<feature type="region of interest" description="Disordered" evidence="5">
    <location>
        <begin position="105"/>
        <end position="214"/>
    </location>
</feature>
<dbReference type="GO" id="GO:0005634">
    <property type="term" value="C:nucleus"/>
    <property type="evidence" value="ECO:0007669"/>
    <property type="project" value="UniProtKB-SubCell"/>
</dbReference>
<evidence type="ECO:0000256" key="2">
    <source>
        <dbReference type="ARBA" id="ARBA00023015"/>
    </source>
</evidence>
<dbReference type="Gene3D" id="4.10.280.10">
    <property type="entry name" value="Helix-loop-helix DNA-binding domain"/>
    <property type="match status" value="1"/>
</dbReference>
<dbReference type="AlphaFoldDB" id="D5AB87"/>
<dbReference type="InterPro" id="IPR024097">
    <property type="entry name" value="bHLH_ZIP_TF"/>
</dbReference>
<dbReference type="GO" id="GO:0003700">
    <property type="term" value="F:DNA-binding transcription factor activity"/>
    <property type="evidence" value="ECO:0007669"/>
    <property type="project" value="TreeGrafter"/>
</dbReference>
<feature type="domain" description="BHLH" evidence="6">
    <location>
        <begin position="224"/>
        <end position="274"/>
    </location>
</feature>
<keyword evidence="4" id="KW-0539">Nucleus</keyword>
<evidence type="ECO:0000256" key="3">
    <source>
        <dbReference type="ARBA" id="ARBA00023163"/>
    </source>
</evidence>
<dbReference type="OMA" id="ALNMNHQ"/>
<dbReference type="CDD" id="cd18919">
    <property type="entry name" value="bHLH_AtBPE_like"/>
    <property type="match status" value="1"/>
</dbReference>
<organism evidence="7">
    <name type="scientific">Picea sitchensis</name>
    <name type="common">Sitka spruce</name>
    <name type="synonym">Pinus sitchensis</name>
    <dbReference type="NCBI Taxonomy" id="3332"/>
    <lineage>
        <taxon>Eukaryota</taxon>
        <taxon>Viridiplantae</taxon>
        <taxon>Streptophyta</taxon>
        <taxon>Embryophyta</taxon>
        <taxon>Tracheophyta</taxon>
        <taxon>Spermatophyta</taxon>
        <taxon>Pinopsida</taxon>
        <taxon>Pinidae</taxon>
        <taxon>Conifers I</taxon>
        <taxon>Pinales</taxon>
        <taxon>Pinaceae</taxon>
        <taxon>Picea</taxon>
    </lineage>
</organism>
<keyword evidence="2" id="KW-0805">Transcription regulation</keyword>
<dbReference type="SMART" id="SM00353">
    <property type="entry name" value="HLH"/>
    <property type="match status" value="1"/>
</dbReference>
<feature type="compositionally biased region" description="Basic and acidic residues" evidence="5">
    <location>
        <begin position="141"/>
        <end position="150"/>
    </location>
</feature>
<proteinExistence type="evidence at transcript level"/>
<evidence type="ECO:0000259" key="6">
    <source>
        <dbReference type="PROSITE" id="PS50888"/>
    </source>
</evidence>